<protein>
    <submittedName>
        <fullName evidence="1">Type VI secretion system baseplate subunit TssK</fullName>
    </submittedName>
</protein>
<dbReference type="InterPro" id="IPR010263">
    <property type="entry name" value="T6SS_TssK"/>
</dbReference>
<name>A0ABT3IR80_9BACT</name>
<keyword evidence="2" id="KW-1185">Reference proteome</keyword>
<dbReference type="RefSeq" id="WP_264733283.1">
    <property type="nucleotide sequence ID" value="NZ_JAPDNR010000001.1"/>
</dbReference>
<proteinExistence type="predicted"/>
<dbReference type="Proteomes" id="UP001207742">
    <property type="component" value="Unassembled WGS sequence"/>
</dbReference>
<comment type="caution">
    <text evidence="1">The sequence shown here is derived from an EMBL/GenBank/DDBJ whole genome shotgun (WGS) entry which is preliminary data.</text>
</comment>
<evidence type="ECO:0000313" key="2">
    <source>
        <dbReference type="Proteomes" id="UP001207742"/>
    </source>
</evidence>
<reference evidence="1 2" key="1">
    <citation type="submission" date="2022-10" db="EMBL/GenBank/DDBJ databases">
        <title>Chitinophaga nivalis PC15 sp. nov., isolated from Pyeongchang county, South Korea.</title>
        <authorList>
            <person name="Trinh H.N."/>
        </authorList>
    </citation>
    <scope>NUCLEOTIDE SEQUENCE [LARGE SCALE GENOMIC DNA]</scope>
    <source>
        <strain evidence="1 2">PC14</strain>
    </source>
</reference>
<dbReference type="EMBL" id="JAPDNS010000002">
    <property type="protein sequence ID" value="MCW3486467.1"/>
    <property type="molecule type" value="Genomic_DNA"/>
</dbReference>
<dbReference type="Pfam" id="PF05936">
    <property type="entry name" value="T6SS_VasE"/>
    <property type="match status" value="1"/>
</dbReference>
<organism evidence="1 2">
    <name type="scientific">Chitinophaga nivalis</name>
    <dbReference type="NCBI Taxonomy" id="2991709"/>
    <lineage>
        <taxon>Bacteria</taxon>
        <taxon>Pseudomonadati</taxon>
        <taxon>Bacteroidota</taxon>
        <taxon>Chitinophagia</taxon>
        <taxon>Chitinophagales</taxon>
        <taxon>Chitinophagaceae</taxon>
        <taxon>Chitinophaga</taxon>
    </lineage>
</organism>
<accession>A0ABT3IR80</accession>
<sequence length="384" mass="43181">MAAPLKYFPVNWIDGMKLSRQHFVDTENAMLDLIRDTFACRLHAGNYGLLPAGGADKTSLRCWLAADNQEQWRVKVMICHAVTPGGGRIEIPACATPCPEVIYARDPQDTAAAYYLMIRMDPFNRQPCGEPSPAEDPPRLPFAVPAYQLYIIPASGLIQEQPGYYELVLAKITVTDGSPRLDEHYIPPCHTISAHPVLIDWFDELDQLLGRLELNCVHIVQKIYGKQQQQDVAQVVLYITEKLLQFLGNRITPFRWLALQQSPAQLAEIIVSLARTMKNAIDQRAGAGKEELLNYFAAWGALRQGELDTLLINCANLSYQHQDIQACLQVVGTFVQAIDGLFTGLCQLDYIGRRPDNNIFVKEATAADTEYVKKHTTQKWFFTD</sequence>
<evidence type="ECO:0000313" key="1">
    <source>
        <dbReference type="EMBL" id="MCW3486467.1"/>
    </source>
</evidence>
<gene>
    <name evidence="1" type="ORF">OL497_21375</name>
</gene>